<evidence type="ECO:0000256" key="5">
    <source>
        <dbReference type="ARBA" id="ARBA00022840"/>
    </source>
</evidence>
<evidence type="ECO:0000256" key="3">
    <source>
        <dbReference type="ARBA" id="ARBA00022741"/>
    </source>
</evidence>
<dbReference type="EC" id="2.7.11.1" evidence="12"/>
<evidence type="ECO:0000256" key="10">
    <source>
        <dbReference type="PIRSR" id="PIRSR630616-3"/>
    </source>
</evidence>
<feature type="region of interest" description="Disordered" evidence="13">
    <location>
        <begin position="193"/>
        <end position="228"/>
    </location>
</feature>
<comment type="similarity">
    <text evidence="12">Belongs to the protein kinase superfamily. Ser/Thr protein kinase family. Aurora subfamily.</text>
</comment>
<keyword evidence="1 12" id="KW-0723">Serine/threonine-protein kinase</keyword>
<dbReference type="PANTHER" id="PTHR24350">
    <property type="entry name" value="SERINE/THREONINE-PROTEIN KINASE IAL-RELATED"/>
    <property type="match status" value="1"/>
</dbReference>
<dbReference type="SMART" id="SM00220">
    <property type="entry name" value="S_TKc"/>
    <property type="match status" value="1"/>
</dbReference>
<comment type="catalytic activity">
    <reaction evidence="6 12">
        <text>L-threonyl-[protein] + ATP = O-phospho-L-threonyl-[protein] + ADP + H(+)</text>
        <dbReference type="Rhea" id="RHEA:46608"/>
        <dbReference type="Rhea" id="RHEA-COMP:11060"/>
        <dbReference type="Rhea" id="RHEA-COMP:11605"/>
        <dbReference type="ChEBI" id="CHEBI:15378"/>
        <dbReference type="ChEBI" id="CHEBI:30013"/>
        <dbReference type="ChEBI" id="CHEBI:30616"/>
        <dbReference type="ChEBI" id="CHEBI:61977"/>
        <dbReference type="ChEBI" id="CHEBI:456216"/>
        <dbReference type="EC" id="2.7.11.1"/>
    </reaction>
</comment>
<evidence type="ECO:0000256" key="9">
    <source>
        <dbReference type="PIRSR" id="PIRSR630616-2"/>
    </source>
</evidence>
<keyword evidence="3 9" id="KW-0547">Nucleotide-binding</keyword>
<evidence type="ECO:0000256" key="4">
    <source>
        <dbReference type="ARBA" id="ARBA00022777"/>
    </source>
</evidence>
<dbReference type="PROSITE" id="PS50011">
    <property type="entry name" value="PROTEIN_KINASE_DOM"/>
    <property type="match status" value="1"/>
</dbReference>
<keyword evidence="4 12" id="KW-0418">Kinase</keyword>
<evidence type="ECO:0000256" key="1">
    <source>
        <dbReference type="ARBA" id="ARBA00022527"/>
    </source>
</evidence>
<proteinExistence type="inferred from homology"/>
<dbReference type="FunFam" id="1.10.510.10:FF:000235">
    <property type="entry name" value="Serine/threonine-protein kinase ark1"/>
    <property type="match status" value="1"/>
</dbReference>
<dbReference type="Pfam" id="PF00069">
    <property type="entry name" value="Pkinase"/>
    <property type="match status" value="1"/>
</dbReference>
<feature type="compositionally biased region" description="Pro residues" evidence="13">
    <location>
        <begin position="204"/>
        <end position="218"/>
    </location>
</feature>
<keyword evidence="16" id="KW-1185">Reference proteome</keyword>
<feature type="compositionally biased region" description="Polar residues" evidence="13">
    <location>
        <begin position="83"/>
        <end position="93"/>
    </location>
</feature>
<evidence type="ECO:0000256" key="6">
    <source>
        <dbReference type="ARBA" id="ARBA00047899"/>
    </source>
</evidence>
<dbReference type="FunFam" id="3.30.200.20:FF:000042">
    <property type="entry name" value="Aurora kinase A"/>
    <property type="match status" value="1"/>
</dbReference>
<feature type="cross-link" description="Glycyl lysine isopeptide (Lys-Gly) (interchain with G-Cter in SUMO2)" evidence="10">
    <location>
        <position position="390"/>
    </location>
</feature>
<evidence type="ECO:0000313" key="15">
    <source>
        <dbReference type="EMBL" id="RMX70441.1"/>
    </source>
</evidence>
<dbReference type="CDD" id="cd14007">
    <property type="entry name" value="STKc_Aurora"/>
    <property type="match status" value="1"/>
</dbReference>
<organism evidence="15 16">
    <name type="scientific">Peronospora effusa</name>
    <dbReference type="NCBI Taxonomy" id="542832"/>
    <lineage>
        <taxon>Eukaryota</taxon>
        <taxon>Sar</taxon>
        <taxon>Stramenopiles</taxon>
        <taxon>Oomycota</taxon>
        <taxon>Peronosporomycetes</taxon>
        <taxon>Peronosporales</taxon>
        <taxon>Peronosporaceae</taxon>
        <taxon>Peronospora</taxon>
    </lineage>
</organism>
<dbReference type="InterPro" id="IPR000719">
    <property type="entry name" value="Prot_kinase_dom"/>
</dbReference>
<dbReference type="InterPro" id="IPR008271">
    <property type="entry name" value="Ser/Thr_kinase_AS"/>
</dbReference>
<name>A0A3M6VVQ2_9STRA</name>
<dbReference type="PROSITE" id="PS00108">
    <property type="entry name" value="PROTEIN_KINASE_ST"/>
    <property type="match status" value="1"/>
</dbReference>
<dbReference type="PROSITE" id="PS00107">
    <property type="entry name" value="PROTEIN_KINASE_ATP"/>
    <property type="match status" value="1"/>
</dbReference>
<comment type="caution">
    <text evidence="15">The sequence shown here is derived from an EMBL/GenBank/DDBJ whole genome shotgun (WGS) entry which is preliminary data.</text>
</comment>
<evidence type="ECO:0000256" key="12">
    <source>
        <dbReference type="RuleBase" id="RU367134"/>
    </source>
</evidence>
<evidence type="ECO:0000256" key="13">
    <source>
        <dbReference type="SAM" id="MobiDB-lite"/>
    </source>
</evidence>
<evidence type="ECO:0000313" key="16">
    <source>
        <dbReference type="Proteomes" id="UP000282087"/>
    </source>
</evidence>
<dbReference type="Gene3D" id="3.30.200.20">
    <property type="entry name" value="Phosphorylase Kinase, domain 1"/>
    <property type="match status" value="1"/>
</dbReference>
<feature type="binding site" evidence="9">
    <location>
        <position position="416"/>
    </location>
    <ligand>
        <name>ATP</name>
        <dbReference type="ChEBI" id="CHEBI:30616"/>
    </ligand>
</feature>
<feature type="active site" description="Proton acceptor" evidence="8">
    <location>
        <position position="388"/>
    </location>
</feature>
<dbReference type="Gene3D" id="1.10.510.10">
    <property type="entry name" value="Transferase(Phosphotransferase) domain 1"/>
    <property type="match status" value="1"/>
</dbReference>
<feature type="domain" description="Protein kinase" evidence="14">
    <location>
        <begin position="263"/>
        <end position="527"/>
    </location>
</feature>
<evidence type="ECO:0000256" key="2">
    <source>
        <dbReference type="ARBA" id="ARBA00022679"/>
    </source>
</evidence>
<sequence>MYSRPGAVDSRFGTRVTGANSFRLKSDENRRPNFNRVEVSSGSVDIDMKDASATSGRFHRPSPAPSTSSSTYGQDRQALRECTTGTTYRSPATSRLMAPTASSLAHRKAPRSAPRSAPGLIPSYARPTASSATGRHQASRIPSAPTKSTYGSSTNRVQSATSTSASRPVSHQSSYADTGAFNKLQTSLGSHPRYAATRTQQRAPTPPPQQRAPTPPPQQRLVEHATSSSASIEMMDYEDEPEQEQRVLEQQSQEPKAWSLDDFEIGRELGTGKFGQVYLAREKTSLMVVALKVLVKDQLKAAGVAHQLRKEVEIHSRIRHENILPLYATFQDATRVYLVLKYAGGGDLFKKMRSMPGRRFPERQAMLYTAQLVSALESCHHQHVIHRDIKPENLLLSDEVCEAVGVFCLGTIQLADFGWSSANVTAANRRDTLCGTLDYLSPEMIRGEKYDESVDIWAVGIIMYELLVGKPPFEAPGQNETIELITEGQLHVPPMVSLAAKDLITRILQKLPERRLSLQEIKAHRWFAPLAIRQRSSRRGL</sequence>
<accession>A0A3M6VVQ2</accession>
<dbReference type="GO" id="GO:0004674">
    <property type="term" value="F:protein serine/threonine kinase activity"/>
    <property type="evidence" value="ECO:0007669"/>
    <property type="project" value="UniProtKB-KW"/>
</dbReference>
<dbReference type="InterPro" id="IPR017441">
    <property type="entry name" value="Protein_kinase_ATP_BS"/>
</dbReference>
<dbReference type="AlphaFoldDB" id="A0A3M6VVQ2"/>
<reference evidence="15 16" key="1">
    <citation type="submission" date="2018-06" db="EMBL/GenBank/DDBJ databases">
        <title>Comparative genomics of downy mildews reveals potential adaptations to biotrophy.</title>
        <authorList>
            <person name="Fletcher K."/>
            <person name="Klosterman S.J."/>
            <person name="Derevnina L."/>
            <person name="Martin F."/>
            <person name="Koike S."/>
            <person name="Reyes Chin-Wo S."/>
            <person name="Mou B."/>
            <person name="Michelmore R."/>
        </authorList>
    </citation>
    <scope>NUCLEOTIDE SEQUENCE [LARGE SCALE GENOMIC DNA]</scope>
    <source>
        <strain evidence="15 16">R14</strain>
    </source>
</reference>
<feature type="binding site" evidence="9 11">
    <location>
        <position position="292"/>
    </location>
    <ligand>
        <name>ATP</name>
        <dbReference type="ChEBI" id="CHEBI:30616"/>
    </ligand>
</feature>
<dbReference type="SUPFAM" id="SSF56112">
    <property type="entry name" value="Protein kinase-like (PK-like)"/>
    <property type="match status" value="1"/>
</dbReference>
<dbReference type="STRING" id="542832.A0A3M6VVQ2"/>
<feature type="compositionally biased region" description="Polar residues" evidence="13">
    <location>
        <begin position="145"/>
        <end position="176"/>
    </location>
</feature>
<dbReference type="InterPro" id="IPR011009">
    <property type="entry name" value="Kinase-like_dom_sf"/>
</dbReference>
<feature type="region of interest" description="Disordered" evidence="13">
    <location>
        <begin position="23"/>
        <end position="178"/>
    </location>
</feature>
<evidence type="ECO:0000256" key="11">
    <source>
        <dbReference type="PROSITE-ProRule" id="PRU10141"/>
    </source>
</evidence>
<evidence type="ECO:0000259" key="14">
    <source>
        <dbReference type="PROSITE" id="PS50011"/>
    </source>
</evidence>
<feature type="binding site" evidence="9">
    <location>
        <position position="273"/>
    </location>
    <ligand>
        <name>ATP</name>
        <dbReference type="ChEBI" id="CHEBI:30616"/>
    </ligand>
</feature>
<dbReference type="InterPro" id="IPR030616">
    <property type="entry name" value="Aur-like"/>
</dbReference>
<keyword evidence="2 12" id="KW-0808">Transferase</keyword>
<evidence type="ECO:0000256" key="8">
    <source>
        <dbReference type="PIRSR" id="PIRSR630616-1"/>
    </source>
</evidence>
<dbReference type="GO" id="GO:0005524">
    <property type="term" value="F:ATP binding"/>
    <property type="evidence" value="ECO:0007669"/>
    <property type="project" value="UniProtKB-UniRule"/>
</dbReference>
<comment type="catalytic activity">
    <reaction evidence="7 12">
        <text>L-seryl-[protein] + ATP = O-phospho-L-seryl-[protein] + ADP + H(+)</text>
        <dbReference type="Rhea" id="RHEA:17989"/>
        <dbReference type="Rhea" id="RHEA-COMP:9863"/>
        <dbReference type="Rhea" id="RHEA-COMP:11604"/>
        <dbReference type="ChEBI" id="CHEBI:15378"/>
        <dbReference type="ChEBI" id="CHEBI:29999"/>
        <dbReference type="ChEBI" id="CHEBI:30616"/>
        <dbReference type="ChEBI" id="CHEBI:83421"/>
        <dbReference type="ChEBI" id="CHEBI:456216"/>
        <dbReference type="EC" id="2.7.11.1"/>
    </reaction>
</comment>
<keyword evidence="5 9" id="KW-0067">ATP-binding</keyword>
<protein>
    <recommendedName>
        <fullName evidence="12">Aurora kinase</fullName>
        <ecNumber evidence="12">2.7.11.1</ecNumber>
    </recommendedName>
</protein>
<gene>
    <name evidence="15" type="ORF">DD238_000399</name>
</gene>
<dbReference type="VEuPathDB" id="FungiDB:DD237_001276"/>
<dbReference type="Proteomes" id="UP000282087">
    <property type="component" value="Unassembled WGS sequence"/>
</dbReference>
<dbReference type="EMBL" id="QLLG01000001">
    <property type="protein sequence ID" value="RMX70441.1"/>
    <property type="molecule type" value="Genomic_DNA"/>
</dbReference>
<feature type="binding site" evidence="9">
    <location>
        <begin position="392"/>
        <end position="393"/>
    </location>
    <ligand>
        <name>ATP</name>
        <dbReference type="ChEBI" id="CHEBI:30616"/>
    </ligand>
</feature>
<evidence type="ECO:0000256" key="7">
    <source>
        <dbReference type="ARBA" id="ARBA00048679"/>
    </source>
</evidence>